<dbReference type="STRING" id="1189612.A33Q_1079"/>
<organism evidence="1 2">
    <name type="scientific">Indibacter alkaliphilus (strain CCUG 57479 / KCTC 22604 / LW1)</name>
    <dbReference type="NCBI Taxonomy" id="1189612"/>
    <lineage>
        <taxon>Bacteria</taxon>
        <taxon>Pseudomonadati</taxon>
        <taxon>Bacteroidota</taxon>
        <taxon>Cytophagia</taxon>
        <taxon>Cytophagales</taxon>
        <taxon>Cyclobacteriaceae</taxon>
    </lineage>
</organism>
<protein>
    <submittedName>
        <fullName evidence="1">Uncharacterized protein</fullName>
    </submittedName>
</protein>
<dbReference type="Proteomes" id="UP000006073">
    <property type="component" value="Unassembled WGS sequence"/>
</dbReference>
<dbReference type="RefSeq" id="WP_009032405.1">
    <property type="nucleotide sequence ID" value="NZ_ALWO02000023.1"/>
</dbReference>
<sequence length="171" mass="20258">MAITSNLKWSKEKDIWQLSNGEELLLSLGKKVKGQAPLFFENRSFKISEKGSWNTTWYIENERNDKILEMKFGLLSSKGKIRFQDGARYECHFRNMSNLHIIIYDLRYQEDLVSFQLETYEKGKTRPKMVFHQKEVFTDKLFFLLGLGMSLFLQHYQEDADFTTTFLLLTS</sequence>
<comment type="caution">
    <text evidence="1">The sequence shown here is derived from an EMBL/GenBank/DDBJ whole genome shotgun (WGS) entry which is preliminary data.</text>
</comment>
<keyword evidence="2" id="KW-1185">Reference proteome</keyword>
<accession>S2DMJ8</accession>
<evidence type="ECO:0000313" key="1">
    <source>
        <dbReference type="EMBL" id="EOZ98425.1"/>
    </source>
</evidence>
<name>S2DMJ8_INDAL</name>
<dbReference type="AlphaFoldDB" id="S2DMJ8"/>
<gene>
    <name evidence="1" type="ORF">A33Q_1079</name>
</gene>
<proteinExistence type="predicted"/>
<dbReference type="EMBL" id="ALWO02000023">
    <property type="protein sequence ID" value="EOZ98425.1"/>
    <property type="molecule type" value="Genomic_DNA"/>
</dbReference>
<evidence type="ECO:0000313" key="2">
    <source>
        <dbReference type="Proteomes" id="UP000006073"/>
    </source>
</evidence>
<reference evidence="1 2" key="1">
    <citation type="journal article" date="2013" name="Genome Announc.">
        <title>Draft Genome Sequence of Indibacter alkaliphilus Strain LW1T, Isolated from Lonar Lake, a Haloalkaline Lake in the Buldana District of Maharashtra, India.</title>
        <authorList>
            <person name="Singh A."/>
            <person name="Kumar Jangir P."/>
            <person name="Sharma R."/>
            <person name="Singh A."/>
            <person name="Kumar Pinnaka A."/>
            <person name="Shivaji S."/>
        </authorList>
    </citation>
    <scope>NUCLEOTIDE SEQUENCE [LARGE SCALE GENOMIC DNA]</scope>
    <source>
        <strain evidence="2">CCUG 57479 / KCTC 22604 / LW1</strain>
    </source>
</reference>